<dbReference type="InterPro" id="IPR050547">
    <property type="entry name" value="DEAD_box_RNA_helicases"/>
</dbReference>
<evidence type="ECO:0000256" key="2">
    <source>
        <dbReference type="ARBA" id="ARBA00009046"/>
    </source>
</evidence>
<comment type="similarity">
    <text evidence="2">In the central section; belongs to the CRISPR-associated helicase Cas3 family.</text>
</comment>
<dbReference type="InterPro" id="IPR001650">
    <property type="entry name" value="Helicase_C-like"/>
</dbReference>
<dbReference type="GO" id="GO:0003724">
    <property type="term" value="F:RNA helicase activity"/>
    <property type="evidence" value="ECO:0007669"/>
    <property type="project" value="TreeGrafter"/>
</dbReference>
<dbReference type="OrthoDB" id="9810236at2"/>
<dbReference type="InterPro" id="IPR038257">
    <property type="entry name" value="CRISPR-assoc_Cas3_HD_sf"/>
</dbReference>
<evidence type="ECO:0000256" key="9">
    <source>
        <dbReference type="ARBA" id="ARBA00023118"/>
    </source>
</evidence>
<dbReference type="PANTHER" id="PTHR47963:SF9">
    <property type="entry name" value="CRISPR-ASSOCIATED ENDONUCLEASE_HELICASE CAS3"/>
    <property type="match status" value="1"/>
</dbReference>
<dbReference type="Pfam" id="PF22590">
    <property type="entry name" value="Cas3-like_C_2"/>
    <property type="match status" value="1"/>
</dbReference>
<dbReference type="InterPro" id="IPR006483">
    <property type="entry name" value="CRISPR-assoc_Cas3_HD"/>
</dbReference>
<dbReference type="InterPro" id="IPR006474">
    <property type="entry name" value="Helicase_Cas3_CRISPR-ass_core"/>
</dbReference>
<dbReference type="GO" id="GO:0004518">
    <property type="term" value="F:nuclease activity"/>
    <property type="evidence" value="ECO:0007669"/>
    <property type="project" value="UniProtKB-KW"/>
</dbReference>
<keyword evidence="12" id="KW-1185">Reference proteome</keyword>
<dbReference type="AlphaFoldDB" id="A0A4R8ZUE7"/>
<reference evidence="11 12" key="1">
    <citation type="submission" date="2019-03" db="EMBL/GenBank/DDBJ databases">
        <title>Genomics of glacier-inhabiting Cryobacterium strains.</title>
        <authorList>
            <person name="Liu Q."/>
            <person name="Xin Y.-H."/>
        </authorList>
    </citation>
    <scope>NUCLEOTIDE SEQUENCE [LARGE SCALE GENOMIC DNA]</scope>
    <source>
        <strain evidence="11 12">Hh14</strain>
    </source>
</reference>
<evidence type="ECO:0000313" key="11">
    <source>
        <dbReference type="EMBL" id="TFD45935.1"/>
    </source>
</evidence>
<dbReference type="Gene3D" id="1.10.3210.30">
    <property type="match status" value="1"/>
</dbReference>
<dbReference type="InterPro" id="IPR027417">
    <property type="entry name" value="P-loop_NTPase"/>
</dbReference>
<dbReference type="InterPro" id="IPR054712">
    <property type="entry name" value="Cas3-like_dom"/>
</dbReference>
<dbReference type="NCBIfam" id="TIGR01587">
    <property type="entry name" value="cas3_core"/>
    <property type="match status" value="1"/>
</dbReference>
<dbReference type="SMART" id="SM00490">
    <property type="entry name" value="HELICc"/>
    <property type="match status" value="1"/>
</dbReference>
<dbReference type="NCBIfam" id="TIGR01596">
    <property type="entry name" value="cas3_HD"/>
    <property type="match status" value="1"/>
</dbReference>
<dbReference type="Pfam" id="PF18019">
    <property type="entry name" value="Cas3_HD"/>
    <property type="match status" value="1"/>
</dbReference>
<evidence type="ECO:0000259" key="10">
    <source>
        <dbReference type="PROSITE" id="PS51643"/>
    </source>
</evidence>
<dbReference type="GO" id="GO:0046872">
    <property type="term" value="F:metal ion binding"/>
    <property type="evidence" value="ECO:0007669"/>
    <property type="project" value="UniProtKB-KW"/>
</dbReference>
<keyword evidence="3" id="KW-0540">Nuclease</keyword>
<dbReference type="GO" id="GO:0003723">
    <property type="term" value="F:RNA binding"/>
    <property type="evidence" value="ECO:0007669"/>
    <property type="project" value="TreeGrafter"/>
</dbReference>
<protein>
    <submittedName>
        <fullName evidence="11">CRISPR-associated helicase Cas3</fullName>
    </submittedName>
</protein>
<comment type="similarity">
    <text evidence="1">In the N-terminal section; belongs to the CRISPR-associated nuclease Cas3-HD family.</text>
</comment>
<keyword evidence="9" id="KW-0051">Antiviral defense</keyword>
<dbReference type="EMBL" id="SOHE01000078">
    <property type="protein sequence ID" value="TFD45935.1"/>
    <property type="molecule type" value="Genomic_DNA"/>
</dbReference>
<accession>A0A4R8ZUE7</accession>
<evidence type="ECO:0000256" key="5">
    <source>
        <dbReference type="ARBA" id="ARBA00022741"/>
    </source>
</evidence>
<dbReference type="Pfam" id="PF00270">
    <property type="entry name" value="DEAD"/>
    <property type="match status" value="1"/>
</dbReference>
<feature type="domain" description="HD Cas3-type" evidence="10">
    <location>
        <begin position="57"/>
        <end position="284"/>
    </location>
</feature>
<dbReference type="PROSITE" id="PS51643">
    <property type="entry name" value="HD_CAS3"/>
    <property type="match status" value="1"/>
</dbReference>
<dbReference type="SUPFAM" id="SSF52540">
    <property type="entry name" value="P-loop containing nucleoside triphosphate hydrolases"/>
    <property type="match status" value="1"/>
</dbReference>
<dbReference type="CDD" id="cd09641">
    <property type="entry name" value="Cas3''_I"/>
    <property type="match status" value="1"/>
</dbReference>
<dbReference type="GO" id="GO:0005524">
    <property type="term" value="F:ATP binding"/>
    <property type="evidence" value="ECO:0007669"/>
    <property type="project" value="UniProtKB-KW"/>
</dbReference>
<evidence type="ECO:0000256" key="4">
    <source>
        <dbReference type="ARBA" id="ARBA00022723"/>
    </source>
</evidence>
<comment type="caution">
    <text evidence="11">The sequence shown here is derived from an EMBL/GenBank/DDBJ whole genome shotgun (WGS) entry which is preliminary data.</text>
</comment>
<keyword evidence="6" id="KW-0378">Hydrolase</keyword>
<evidence type="ECO:0000256" key="8">
    <source>
        <dbReference type="ARBA" id="ARBA00022840"/>
    </source>
</evidence>
<keyword evidence="5" id="KW-0547">Nucleotide-binding</keyword>
<evidence type="ECO:0000313" key="12">
    <source>
        <dbReference type="Proteomes" id="UP000297447"/>
    </source>
</evidence>
<evidence type="ECO:0000256" key="7">
    <source>
        <dbReference type="ARBA" id="ARBA00022806"/>
    </source>
</evidence>
<gene>
    <name evidence="11" type="primary">cas3</name>
    <name evidence="11" type="ORF">E3T55_17625</name>
</gene>
<evidence type="ECO:0000256" key="3">
    <source>
        <dbReference type="ARBA" id="ARBA00022722"/>
    </source>
</evidence>
<dbReference type="Proteomes" id="UP000297447">
    <property type="component" value="Unassembled WGS sequence"/>
</dbReference>
<proteinExistence type="inferred from homology"/>
<keyword evidence="7" id="KW-0347">Helicase</keyword>
<dbReference type="GO" id="GO:0016787">
    <property type="term" value="F:hydrolase activity"/>
    <property type="evidence" value="ECO:0007669"/>
    <property type="project" value="UniProtKB-KW"/>
</dbReference>
<dbReference type="GO" id="GO:0051607">
    <property type="term" value="P:defense response to virus"/>
    <property type="evidence" value="ECO:0007669"/>
    <property type="project" value="UniProtKB-KW"/>
</dbReference>
<keyword evidence="8" id="KW-0067">ATP-binding</keyword>
<dbReference type="PANTHER" id="PTHR47963">
    <property type="entry name" value="DEAD-BOX ATP-DEPENDENT RNA HELICASE 47, MITOCHONDRIAL"/>
    <property type="match status" value="1"/>
</dbReference>
<dbReference type="InterPro" id="IPR011545">
    <property type="entry name" value="DEAD/DEAH_box_helicase_dom"/>
</dbReference>
<name>A0A4R8ZUE7_9MICO</name>
<sequence>MRRVREPGAVFATQTLRARAGCPSMTITAAEDLGETDELTQEAVEVDSRLWGKLGPDGDGRYPLICHLLDTSAAAFVLWDTWLRPGLRELITAAVAPNDEAAARAIFSAIAGLHDVGKANKIFQGQLYAKTADAAVRGIVEELATAGFDVTTPPSAVPGRSVPPVYKTVMRRHEAVSLFVQTGIWPRGSDAVADVWASVVVGGHHGRFHPRFDPAVRAADCLTANGFLAGLTEAKWGAQQQAHEAAVLNACGVTRTQLDQPVHGEKTTTAILLLTGLVMLADWLASGAESVAHGHGLTIDPVADPTAWMNSRRTEYFEQSIPQTLGVYEDLADPLTAIMGDFADSPSPLQDIAPTIGRGLWIATETTGSGKTEAAMLRHTAVPGEGILFALPTRATTDAMFERIACYYSSSTNAASLLHAHRSLNSFYTNAAQPGDGLHSTPWLADARNALFAPVSVGTCDQVLLGALRQKNTPVRLLALANRHIVIDEVHSFDHYQAALLEELLAWWGETDTRVTLLSASLPTAVALRYAQSYGGPSVTVAPHYPGHISVTASGATSASVTSQRSYSLRVNLQETPATTLVDTHLARALHYRQQSADTRIAIVVNQVQRALDIARRLAESGERVIVLHSRMAAGHRAAVTRELHEVAGKASGQRGVIVVGTQIIESSLDLDFDHMISDLAPAPALIQRAGRLWRSTAVVDGVWAAHRFPRPTPVPTLDVIVATDAAGLLDAGASLPYLPGELRRTTDALRRDDRDSRVIAIPADVQQLVDAAAFDPRSPDLEDVSGELELIAAARKLQDAETVVVPFHHDHNDGTILSRETTHRELSAVTEPDELAEYSTRHIERPTVDCFIVQPEGASKWVWRASVEAALHSRNPHVVRAVLALTFPLSASNVSAKTGIEEIPGFDLDDEQGMRKRGSMQRRLVPVRLVDGAVYDDLLGVRFR</sequence>
<evidence type="ECO:0000256" key="6">
    <source>
        <dbReference type="ARBA" id="ARBA00022801"/>
    </source>
</evidence>
<dbReference type="Gene3D" id="3.40.50.300">
    <property type="entry name" value="P-loop containing nucleotide triphosphate hydrolases"/>
    <property type="match status" value="2"/>
</dbReference>
<organism evidence="11 12">
    <name type="scientific">Cryobacterium frigoriphilum</name>
    <dbReference type="NCBI Taxonomy" id="1259150"/>
    <lineage>
        <taxon>Bacteria</taxon>
        <taxon>Bacillati</taxon>
        <taxon>Actinomycetota</taxon>
        <taxon>Actinomycetes</taxon>
        <taxon>Micrococcales</taxon>
        <taxon>Microbacteriaceae</taxon>
        <taxon>Cryobacterium</taxon>
    </lineage>
</organism>
<keyword evidence="4" id="KW-0479">Metal-binding</keyword>
<evidence type="ECO:0000256" key="1">
    <source>
        <dbReference type="ARBA" id="ARBA00006847"/>
    </source>
</evidence>